<dbReference type="AlphaFoldDB" id="A0A7R8V3P3"/>
<organism evidence="1 2">
    <name type="scientific">Hermetia illucens</name>
    <name type="common">Black soldier fly</name>
    <dbReference type="NCBI Taxonomy" id="343691"/>
    <lineage>
        <taxon>Eukaryota</taxon>
        <taxon>Metazoa</taxon>
        <taxon>Ecdysozoa</taxon>
        <taxon>Arthropoda</taxon>
        <taxon>Hexapoda</taxon>
        <taxon>Insecta</taxon>
        <taxon>Pterygota</taxon>
        <taxon>Neoptera</taxon>
        <taxon>Endopterygota</taxon>
        <taxon>Diptera</taxon>
        <taxon>Brachycera</taxon>
        <taxon>Stratiomyomorpha</taxon>
        <taxon>Stratiomyidae</taxon>
        <taxon>Hermetiinae</taxon>
        <taxon>Hermetia</taxon>
    </lineage>
</organism>
<dbReference type="PANTHER" id="PTHR35450">
    <property type="entry name" value="REVERSE TRANSCRIPTASE DOMAIN-CONTAINING PROTEIN"/>
    <property type="match status" value="1"/>
</dbReference>
<keyword evidence="2" id="KW-1185">Reference proteome</keyword>
<evidence type="ECO:0008006" key="3">
    <source>
        <dbReference type="Google" id="ProtNLM"/>
    </source>
</evidence>
<dbReference type="InParanoid" id="A0A7R8V3P3"/>
<dbReference type="PANTHER" id="PTHR35450:SF2">
    <property type="entry name" value="REVERSE TRANSCRIPTASE DOMAIN-CONTAINING PROTEIN"/>
    <property type="match status" value="1"/>
</dbReference>
<dbReference type="EMBL" id="LR899014">
    <property type="protein sequence ID" value="CAD7092198.1"/>
    <property type="molecule type" value="Genomic_DNA"/>
</dbReference>
<protein>
    <recommendedName>
        <fullName evidence="3">Reverse transcriptase domain-containing protein</fullName>
    </recommendedName>
</protein>
<dbReference type="Proteomes" id="UP000594454">
    <property type="component" value="Chromosome 6"/>
</dbReference>
<evidence type="ECO:0000313" key="1">
    <source>
        <dbReference type="EMBL" id="CAD7092198.1"/>
    </source>
</evidence>
<accession>A0A7R8V3P3</accession>
<evidence type="ECO:0000313" key="2">
    <source>
        <dbReference type="Proteomes" id="UP000594454"/>
    </source>
</evidence>
<proteinExistence type="predicted"/>
<reference evidence="1 2" key="1">
    <citation type="submission" date="2020-11" db="EMBL/GenBank/DDBJ databases">
        <authorList>
            <person name="Wallbank WR R."/>
            <person name="Pardo Diaz C."/>
            <person name="Kozak K."/>
            <person name="Martin S."/>
            <person name="Jiggins C."/>
            <person name="Moest M."/>
            <person name="Warren A I."/>
            <person name="Generalovic N T."/>
            <person name="Byers J.R.P. K."/>
            <person name="Montejo-Kovacevich G."/>
            <person name="Yen C E."/>
        </authorList>
    </citation>
    <scope>NUCLEOTIDE SEQUENCE [LARGE SCALE GENOMIC DNA]</scope>
</reference>
<sequence>MTLEGFAIKYVLSAKCELTYLMYLDDIKLYAATNDHLRSLLRIVGMFSRDIRMELALDRRILAIHKGHHEPHAEHIISDLHIQAMTGTDFYKYLGILQGIHARVNDLKDALLSEFLRRVKPALKSHLSGKNRISALNIFAIPSLAYAFGILQWTKIVQRRIRTTMSKFQMHHPNSALEQMNLPPDILISKLRVCLTWRHNIIAKLTRCGLILTGKSRRVPYMWLSVRQTVD</sequence>
<gene>
    <name evidence="1" type="ORF">HERILL_LOCUS14576</name>
</gene>
<name>A0A7R8V3P3_HERIL</name>